<evidence type="ECO:0000313" key="16">
    <source>
        <dbReference type="Proteomes" id="UP001165190"/>
    </source>
</evidence>
<keyword evidence="10" id="KW-0560">Oxidoreductase</keyword>
<keyword evidence="16" id="KW-1185">Reference proteome</keyword>
<evidence type="ECO:0000256" key="4">
    <source>
        <dbReference type="ARBA" id="ARBA00022512"/>
    </source>
</evidence>
<comment type="similarity">
    <text evidence="3">Belongs to the oxygen-dependent FAD-linked oxidoreductase family.</text>
</comment>
<name>A0A9W7IQK6_HIBTR</name>
<evidence type="ECO:0000313" key="15">
    <source>
        <dbReference type="EMBL" id="GMI99595.1"/>
    </source>
</evidence>
<evidence type="ECO:0000256" key="1">
    <source>
        <dbReference type="ARBA" id="ARBA00001974"/>
    </source>
</evidence>
<keyword evidence="9" id="KW-0274">FAD</keyword>
<reference evidence="15" key="1">
    <citation type="submission" date="2023-05" db="EMBL/GenBank/DDBJ databases">
        <title>Genome and transcriptome analyses reveal genes involved in the formation of fine ridges on petal epidermal cells in Hibiscus trionum.</title>
        <authorList>
            <person name="Koshimizu S."/>
            <person name="Masuda S."/>
            <person name="Ishii T."/>
            <person name="Shirasu K."/>
            <person name="Hoshino A."/>
            <person name="Arita M."/>
        </authorList>
    </citation>
    <scope>NUCLEOTIDE SEQUENCE</scope>
    <source>
        <strain evidence="15">Hamamatsu line</strain>
    </source>
</reference>
<dbReference type="InterPro" id="IPR016166">
    <property type="entry name" value="FAD-bd_PCMH"/>
</dbReference>
<evidence type="ECO:0000256" key="5">
    <source>
        <dbReference type="ARBA" id="ARBA00022525"/>
    </source>
</evidence>
<evidence type="ECO:0000259" key="14">
    <source>
        <dbReference type="PROSITE" id="PS51387"/>
    </source>
</evidence>
<evidence type="ECO:0000256" key="6">
    <source>
        <dbReference type="ARBA" id="ARBA00022630"/>
    </source>
</evidence>
<dbReference type="Gene3D" id="3.30.43.10">
    <property type="entry name" value="Uridine Diphospho-n-acetylenolpyruvylglucosamine Reductase, domain 2"/>
    <property type="match status" value="1"/>
</dbReference>
<dbReference type="Pfam" id="PF08031">
    <property type="entry name" value="BBE"/>
    <property type="match status" value="1"/>
</dbReference>
<organism evidence="15 16">
    <name type="scientific">Hibiscus trionum</name>
    <name type="common">Flower of an hour</name>
    <dbReference type="NCBI Taxonomy" id="183268"/>
    <lineage>
        <taxon>Eukaryota</taxon>
        <taxon>Viridiplantae</taxon>
        <taxon>Streptophyta</taxon>
        <taxon>Embryophyta</taxon>
        <taxon>Tracheophyta</taxon>
        <taxon>Spermatophyta</taxon>
        <taxon>Magnoliopsida</taxon>
        <taxon>eudicotyledons</taxon>
        <taxon>Gunneridae</taxon>
        <taxon>Pentapetalae</taxon>
        <taxon>rosids</taxon>
        <taxon>malvids</taxon>
        <taxon>Malvales</taxon>
        <taxon>Malvaceae</taxon>
        <taxon>Malvoideae</taxon>
        <taxon>Hibiscus</taxon>
    </lineage>
</organism>
<evidence type="ECO:0000256" key="10">
    <source>
        <dbReference type="ARBA" id="ARBA00023002"/>
    </source>
</evidence>
<keyword evidence="11" id="KW-1015">Disulfide bond</keyword>
<dbReference type="OrthoDB" id="415825at2759"/>
<evidence type="ECO:0000256" key="8">
    <source>
        <dbReference type="ARBA" id="ARBA00022741"/>
    </source>
</evidence>
<feature type="chain" id="PRO_5040758021" description="FAD-binding PCMH-type domain-containing protein" evidence="13">
    <location>
        <begin position="24"/>
        <end position="535"/>
    </location>
</feature>
<keyword evidence="12" id="KW-0325">Glycoprotein</keyword>
<dbReference type="Gene3D" id="3.30.465.10">
    <property type="match status" value="1"/>
</dbReference>
<dbReference type="PANTHER" id="PTHR32448">
    <property type="entry name" value="OS08G0158400 PROTEIN"/>
    <property type="match status" value="1"/>
</dbReference>
<feature type="signal peptide" evidence="13">
    <location>
        <begin position="1"/>
        <end position="23"/>
    </location>
</feature>
<keyword evidence="6" id="KW-0285">Flavoprotein</keyword>
<proteinExistence type="inferred from homology"/>
<accession>A0A9W7IQK6</accession>
<gene>
    <name evidence="15" type="ORF">HRI_003628800</name>
</gene>
<dbReference type="InterPro" id="IPR016167">
    <property type="entry name" value="FAD-bd_PCMH_sub1"/>
</dbReference>
<evidence type="ECO:0000256" key="12">
    <source>
        <dbReference type="ARBA" id="ARBA00023180"/>
    </source>
</evidence>
<dbReference type="Gene3D" id="3.40.462.20">
    <property type="match status" value="1"/>
</dbReference>
<evidence type="ECO:0000256" key="13">
    <source>
        <dbReference type="SAM" id="SignalP"/>
    </source>
</evidence>
<dbReference type="Pfam" id="PF01565">
    <property type="entry name" value="FAD_binding_4"/>
    <property type="match status" value="1"/>
</dbReference>
<dbReference type="InterPro" id="IPR016169">
    <property type="entry name" value="FAD-bd_PCMH_sub2"/>
</dbReference>
<dbReference type="GO" id="GO:0071949">
    <property type="term" value="F:FAD binding"/>
    <property type="evidence" value="ECO:0007669"/>
    <property type="project" value="InterPro"/>
</dbReference>
<dbReference type="SUPFAM" id="SSF56176">
    <property type="entry name" value="FAD-binding/transporter-associated domain-like"/>
    <property type="match status" value="1"/>
</dbReference>
<evidence type="ECO:0000256" key="7">
    <source>
        <dbReference type="ARBA" id="ARBA00022729"/>
    </source>
</evidence>
<protein>
    <recommendedName>
        <fullName evidence="14">FAD-binding PCMH-type domain-containing protein</fullName>
    </recommendedName>
</protein>
<keyword evidence="5" id="KW-0964">Secreted</keyword>
<keyword evidence="4" id="KW-0134">Cell wall</keyword>
<dbReference type="AlphaFoldDB" id="A0A9W7IQK6"/>
<dbReference type="InterPro" id="IPR006094">
    <property type="entry name" value="Oxid_FAD_bind_N"/>
</dbReference>
<dbReference type="InterPro" id="IPR036318">
    <property type="entry name" value="FAD-bd_PCMH-like_sf"/>
</dbReference>
<dbReference type="FunFam" id="3.30.43.10:FF:000004">
    <property type="entry name" value="Berberine bridge enzyme-like 15"/>
    <property type="match status" value="1"/>
</dbReference>
<dbReference type="Proteomes" id="UP001165190">
    <property type="component" value="Unassembled WGS sequence"/>
</dbReference>
<dbReference type="GO" id="GO:0016491">
    <property type="term" value="F:oxidoreductase activity"/>
    <property type="evidence" value="ECO:0007669"/>
    <property type="project" value="UniProtKB-KW"/>
</dbReference>
<keyword evidence="7 13" id="KW-0732">Signal</keyword>
<evidence type="ECO:0000256" key="9">
    <source>
        <dbReference type="ARBA" id="ARBA00022827"/>
    </source>
</evidence>
<evidence type="ECO:0000256" key="11">
    <source>
        <dbReference type="ARBA" id="ARBA00023157"/>
    </source>
</evidence>
<comment type="caution">
    <text evidence="15">The sequence shown here is derived from an EMBL/GenBank/DDBJ whole genome shotgun (WGS) entry which is preliminary data.</text>
</comment>
<dbReference type="EMBL" id="BSYR01000035">
    <property type="protein sequence ID" value="GMI99595.1"/>
    <property type="molecule type" value="Genomic_DNA"/>
</dbReference>
<sequence>MKSQYISSALPLLLAAFFSFSSAASPHDDFLRCLSFSSNLSSSIANVVYTPNNASYSSILESRIENRRFSDSGTPKPLVIVTPLLESHIQVTIHCSREHGLQIRTRSGGHDFEGLSYIARVPFIVLDLINFRSVDVDVENRVALVQSGAILGELYYKIAEKSRTLAFPAGSCHTVGIGGYFTGGGYGVLFRKYGLAVDNIVDARLIDANGRILDRESMGEDLFWAIRGGGGGSFGIVLSWKLNLVTVPSTVTVFTIGKTLEQNAIKLIHKWQYIAPQLPPEMYFGISFSRTNSSQDGKKSVLASFTSLYLGGTEDLVALMHERFPELGLTSKDCIEMSWIESMLYHGLLQNQSVEVLLDRDYESSFTLPYYKGKSDYVREPIPESGLLGLWSRYSEDDAASGVIGFFAYGARMAEIPETATPFPHRAGVLYKIIYNVGWRQEDNINNGKYLRWIRRLYSNMTTYVSKSPREAYINYRDLDIGTNGIGNTTSYARASVWGRKYFKNNFDRLVLAKTMIDPENFFRHEQSIPPLRKR</sequence>
<comment type="cofactor">
    <cofactor evidence="1">
        <name>FAD</name>
        <dbReference type="ChEBI" id="CHEBI:57692"/>
    </cofactor>
</comment>
<evidence type="ECO:0000256" key="2">
    <source>
        <dbReference type="ARBA" id="ARBA00004191"/>
    </source>
</evidence>
<keyword evidence="8" id="KW-0547">Nucleotide-binding</keyword>
<evidence type="ECO:0000256" key="3">
    <source>
        <dbReference type="ARBA" id="ARBA00005466"/>
    </source>
</evidence>
<feature type="domain" description="FAD-binding PCMH-type" evidence="14">
    <location>
        <begin position="73"/>
        <end position="247"/>
    </location>
</feature>
<dbReference type="InterPro" id="IPR012951">
    <property type="entry name" value="BBE"/>
</dbReference>
<dbReference type="PROSITE" id="PS51387">
    <property type="entry name" value="FAD_PCMH"/>
    <property type="match status" value="1"/>
</dbReference>
<comment type="subcellular location">
    <subcellularLocation>
        <location evidence="2">Secreted</location>
        <location evidence="2">Cell wall</location>
    </subcellularLocation>
</comment>